<feature type="domain" description="Heterokaryon incompatibility" evidence="2">
    <location>
        <begin position="201"/>
        <end position="362"/>
    </location>
</feature>
<name>A0A4E9EJG5_GIBZA</name>
<organism evidence="3">
    <name type="scientific">Gibberella zeae</name>
    <name type="common">Wheat head blight fungus</name>
    <name type="synonym">Fusarium graminearum</name>
    <dbReference type="NCBI Taxonomy" id="5518"/>
    <lineage>
        <taxon>Eukaryota</taxon>
        <taxon>Fungi</taxon>
        <taxon>Dikarya</taxon>
        <taxon>Ascomycota</taxon>
        <taxon>Pezizomycotina</taxon>
        <taxon>Sordariomycetes</taxon>
        <taxon>Hypocreomycetidae</taxon>
        <taxon>Hypocreales</taxon>
        <taxon>Nectriaceae</taxon>
        <taxon>Fusarium</taxon>
    </lineage>
</organism>
<evidence type="ECO:0000259" key="2">
    <source>
        <dbReference type="Pfam" id="PF06985"/>
    </source>
</evidence>
<evidence type="ECO:0000313" key="3">
    <source>
        <dbReference type="EMBL" id="VIO62983.1"/>
    </source>
</evidence>
<sequence length="1211" mass="135903">MAELLCSDCLLFEESLQNYSSKYSQRTLKSNITSLKESAQQGCSLCRVIYQSFIYDEGILSQNAEAPIEISTKDSVIDPDSKESRLDILSVKVQQRGSNRSTPLPVLFNGGSQEQAFESYKRLVGQIEDPTSDQGIKNLACLTASWIQNCRNTHSQCGHRVFSVDIDVVPTRLIDVGTNNRSQPPRLCLPRKDQSSENIEYVALSYAWGPINNSHSSRTTESNLEEMIRGLPFSQLPKTIQDAIVFTRKLGFRYLWVDALCILQSEGPHDTSHQEDWSHEATRFGYYYQNAAITIAATGARSSDDGLFLPRPALAFDPNPVILRRERPTGETRDISILPNVPSWISEIKRAPLYERGWAIQERILSARVVHFAANMVLWECHERRATEIDHVGSSLSNRHNGMVYEEVSDFMPVIRKLQLQGGAASQVVREWYSFVEGYTSAKFTFMGDRLPALSGITALIQRHIPGGYGAGLWQSAVPEGLAWLIEDELIKDVPNPVSPPVTKAELQQMLPSWSWAASRGTVRFLSSLDSWEPVLEMEDWDVKSAGVDTSGQILSARLRVRSAFKNFSASELGLKSSAECPSLSNLTEGQVKLNRVAFMDEKLGTPCRRQKYACMLVGTACIPGSSYAEGISGCALILESTGRLKGTIEEYRRIGFLCLPIRDWWTKDVQEKIVELPRPMRVICIGAGISGIAAAYKAQRQLVNTELIIYEKNHDVGGTWLENKYPGCACDIPAHSYTFSWEGNPKWSRFYVEAPEILQYLKDCVSKWGCMEFIKLRHLVIAAKWDESSHKWNVQIEGPDGETFTDICDVVISATGPLNKWQWPDIPGLESFKGLRLHPARWDTSVDLTGKRVAVIGAGSSALQIVPTIQPVVSQLTNFIRSPTWITAEYGQAFASEGRETRFTEEQIKLFQSDKSALLEYRRKLLDGATKGFDIYYKDTDMQKQAFIANRKLMRERLQNNEEICSKLIPDFEVGCRRVSPGNGYLESLIKPNTKAIFDGIKCVNESGILDNNNIQHDFDIIICATGFDVSHRPAFPVLGCGGQNLRDVWSQGPTHYLSVTAPGFPNYWIAGGPNAPISNVSLIMGLELAVDYAFSCVRKMQAEGIASLEVEEDAAKEFMEQRDKIMKDLVWTGSCASWYKNSKNDNSVTGPWCGSIWHYKEALENPRWEDYKMKYLGKNRFAYFGNGRTVPELRGESMATKYLNEIGLQ</sequence>
<evidence type="ECO:0000256" key="1">
    <source>
        <dbReference type="ARBA" id="ARBA00010139"/>
    </source>
</evidence>
<dbReference type="PANTHER" id="PTHR42877">
    <property type="entry name" value="L-ORNITHINE N(5)-MONOOXYGENASE-RELATED"/>
    <property type="match status" value="1"/>
</dbReference>
<protein>
    <recommendedName>
        <fullName evidence="2">Heterokaryon incompatibility domain-containing protein</fullName>
    </recommendedName>
</protein>
<dbReference type="InterPro" id="IPR036188">
    <property type="entry name" value="FAD/NAD-bd_sf"/>
</dbReference>
<dbReference type="InterPro" id="IPR051209">
    <property type="entry name" value="FAD-bind_Monooxygenase_sf"/>
</dbReference>
<comment type="similarity">
    <text evidence="1">Belongs to the FAD-binding monooxygenase family.</text>
</comment>
<accession>A0A4E9EJG5</accession>
<dbReference type="EMBL" id="CAAKMV010000171">
    <property type="protein sequence ID" value="VIO62983.1"/>
    <property type="molecule type" value="Genomic_DNA"/>
</dbReference>
<dbReference type="Gene3D" id="3.50.50.60">
    <property type="entry name" value="FAD/NAD(P)-binding domain"/>
    <property type="match status" value="2"/>
</dbReference>
<dbReference type="SUPFAM" id="SSF51905">
    <property type="entry name" value="FAD/NAD(P)-binding domain"/>
    <property type="match status" value="2"/>
</dbReference>
<reference evidence="3" key="1">
    <citation type="submission" date="2019-04" db="EMBL/GenBank/DDBJ databases">
        <authorList>
            <person name="Melise S."/>
            <person name="Noan J."/>
            <person name="Okalmin O."/>
        </authorList>
    </citation>
    <scope>NUCLEOTIDE SEQUENCE</scope>
    <source>
        <strain evidence="3">FN9</strain>
    </source>
</reference>
<dbReference type="PANTHER" id="PTHR42877:SF4">
    <property type="entry name" value="FAD_NAD(P)-BINDING DOMAIN-CONTAINING PROTEIN-RELATED"/>
    <property type="match status" value="1"/>
</dbReference>
<dbReference type="InterPro" id="IPR010730">
    <property type="entry name" value="HET"/>
</dbReference>
<dbReference type="AlphaFoldDB" id="A0A4E9EJG5"/>
<proteinExistence type="inferred from homology"/>
<dbReference type="Pfam" id="PF13450">
    <property type="entry name" value="NAD_binding_8"/>
    <property type="match status" value="1"/>
</dbReference>
<gene>
    <name evidence="3" type="ORF">FUG_LOCUS510310</name>
</gene>
<dbReference type="Pfam" id="PF06985">
    <property type="entry name" value="HET"/>
    <property type="match status" value="1"/>
</dbReference>